<protein>
    <submittedName>
        <fullName evidence="1">Uncharacterized protein</fullName>
    </submittedName>
</protein>
<name>A0A4Y2X9Y9_ARAVE</name>
<gene>
    <name evidence="1" type="ORF">AVEN_130628_1</name>
</gene>
<sequence>MVGAYPLPVIVCTSYWRGRAVAGDGHWDSALSNQAIAAAVTQIHRTAS</sequence>
<proteinExistence type="predicted"/>
<feature type="non-terminal residue" evidence="1">
    <location>
        <position position="48"/>
    </location>
</feature>
<organism evidence="1 2">
    <name type="scientific">Araneus ventricosus</name>
    <name type="common">Orbweaver spider</name>
    <name type="synonym">Epeira ventricosa</name>
    <dbReference type="NCBI Taxonomy" id="182803"/>
    <lineage>
        <taxon>Eukaryota</taxon>
        <taxon>Metazoa</taxon>
        <taxon>Ecdysozoa</taxon>
        <taxon>Arthropoda</taxon>
        <taxon>Chelicerata</taxon>
        <taxon>Arachnida</taxon>
        <taxon>Araneae</taxon>
        <taxon>Araneomorphae</taxon>
        <taxon>Entelegynae</taxon>
        <taxon>Araneoidea</taxon>
        <taxon>Araneidae</taxon>
        <taxon>Araneus</taxon>
    </lineage>
</organism>
<reference evidence="1 2" key="1">
    <citation type="journal article" date="2019" name="Sci. Rep.">
        <title>Orb-weaving spider Araneus ventricosus genome elucidates the spidroin gene catalogue.</title>
        <authorList>
            <person name="Kono N."/>
            <person name="Nakamura H."/>
            <person name="Ohtoshi R."/>
            <person name="Moran D.A.P."/>
            <person name="Shinohara A."/>
            <person name="Yoshida Y."/>
            <person name="Fujiwara M."/>
            <person name="Mori M."/>
            <person name="Tomita M."/>
            <person name="Arakawa K."/>
        </authorList>
    </citation>
    <scope>NUCLEOTIDE SEQUENCE [LARGE SCALE GENOMIC DNA]</scope>
</reference>
<evidence type="ECO:0000313" key="2">
    <source>
        <dbReference type="Proteomes" id="UP000499080"/>
    </source>
</evidence>
<dbReference type="Proteomes" id="UP000499080">
    <property type="component" value="Unassembled WGS sequence"/>
</dbReference>
<accession>A0A4Y2X9Y9</accession>
<keyword evidence="2" id="KW-1185">Reference proteome</keyword>
<comment type="caution">
    <text evidence="1">The sequence shown here is derived from an EMBL/GenBank/DDBJ whole genome shotgun (WGS) entry which is preliminary data.</text>
</comment>
<evidence type="ECO:0000313" key="1">
    <source>
        <dbReference type="EMBL" id="GBO46026.1"/>
    </source>
</evidence>
<dbReference type="AlphaFoldDB" id="A0A4Y2X9Y9"/>
<dbReference type="EMBL" id="BGPR01073460">
    <property type="protein sequence ID" value="GBO46026.1"/>
    <property type="molecule type" value="Genomic_DNA"/>
</dbReference>